<dbReference type="CDD" id="cd01146">
    <property type="entry name" value="FhuD"/>
    <property type="match status" value="1"/>
</dbReference>
<evidence type="ECO:0000313" key="9">
    <source>
        <dbReference type="Proteomes" id="UP000199474"/>
    </source>
</evidence>
<dbReference type="STRING" id="640948.SAMN05216238_11179"/>
<keyword evidence="5" id="KW-0175">Coiled coil</keyword>
<evidence type="ECO:0000256" key="4">
    <source>
        <dbReference type="ARBA" id="ARBA00022729"/>
    </source>
</evidence>
<dbReference type="GO" id="GO:0030288">
    <property type="term" value="C:outer membrane-bounded periplasmic space"/>
    <property type="evidence" value="ECO:0007669"/>
    <property type="project" value="TreeGrafter"/>
</dbReference>
<dbReference type="InterPro" id="IPR051313">
    <property type="entry name" value="Bact_iron-sidero_bind"/>
</dbReference>
<dbReference type="Pfam" id="PF01497">
    <property type="entry name" value="Peripla_BP_2"/>
    <property type="match status" value="1"/>
</dbReference>
<sequence>MRKWLLMCSILIIGVLAACGNDESGNESVDNDGEEAAGRTVTIEDAAGEKTIEGTPEKIVALEWYNAEQLLSLGIQPAGVPNIEGFNSWMNIEEELGDSVEDVGTRQEPNLEAISRIEPDLIIAAEFRHEQIIDRLNDIAPVVMFSPYSQEGSADLYEELMNEYKTIAKVTDKEEEAEQSINELEEFYAEQKQRLADAGLDGTKYLATMAFSSQNSPVMRLYTDTSYPAAIMEELGLENAYQTDEVEPYGFTEVGVETLQSFEGENLQFIAIVQENDNIFENQLAGNAAWENLSFVKNGNTHYLPGDTPVIGGVSSAKAFTKQLVDTMLNE</sequence>
<feature type="coiled-coil region" evidence="5">
    <location>
        <begin position="167"/>
        <end position="194"/>
    </location>
</feature>
<reference evidence="9" key="1">
    <citation type="submission" date="2016-10" db="EMBL/GenBank/DDBJ databases">
        <authorList>
            <person name="Varghese N."/>
            <person name="Submissions S."/>
        </authorList>
    </citation>
    <scope>NUCLEOTIDE SEQUENCE [LARGE SCALE GENOMIC DNA]</scope>
    <source>
        <strain evidence="9">DSM 22530</strain>
    </source>
</reference>
<evidence type="ECO:0000256" key="5">
    <source>
        <dbReference type="SAM" id="Coils"/>
    </source>
</evidence>
<dbReference type="AlphaFoldDB" id="A0A1I1Z2E0"/>
<keyword evidence="4 6" id="KW-0732">Signal</keyword>
<dbReference type="RefSeq" id="WP_090086665.1">
    <property type="nucleotide sequence ID" value="NZ_FOMR01000011.1"/>
</dbReference>
<feature type="domain" description="Fe/B12 periplasmic-binding" evidence="7">
    <location>
        <begin position="58"/>
        <end position="331"/>
    </location>
</feature>
<evidence type="ECO:0000256" key="3">
    <source>
        <dbReference type="ARBA" id="ARBA00022448"/>
    </source>
</evidence>
<evidence type="ECO:0000256" key="6">
    <source>
        <dbReference type="SAM" id="SignalP"/>
    </source>
</evidence>
<dbReference type="Gene3D" id="3.40.50.1980">
    <property type="entry name" value="Nitrogenase molybdenum iron protein domain"/>
    <property type="match status" value="2"/>
</dbReference>
<keyword evidence="9" id="KW-1185">Reference proteome</keyword>
<accession>A0A1I1Z2E0</accession>
<proteinExistence type="inferred from homology"/>
<dbReference type="GO" id="GO:1901678">
    <property type="term" value="P:iron coordination entity transport"/>
    <property type="evidence" value="ECO:0007669"/>
    <property type="project" value="UniProtKB-ARBA"/>
</dbReference>
<dbReference type="InterPro" id="IPR002491">
    <property type="entry name" value="ABC_transptr_periplasmic_BD"/>
</dbReference>
<organism evidence="8 9">
    <name type="scientific">Lentibacillus persicus</name>
    <dbReference type="NCBI Taxonomy" id="640948"/>
    <lineage>
        <taxon>Bacteria</taxon>
        <taxon>Bacillati</taxon>
        <taxon>Bacillota</taxon>
        <taxon>Bacilli</taxon>
        <taxon>Bacillales</taxon>
        <taxon>Bacillaceae</taxon>
        <taxon>Lentibacillus</taxon>
    </lineage>
</organism>
<comment type="similarity">
    <text evidence="2">Belongs to the bacterial solute-binding protein 8 family.</text>
</comment>
<dbReference type="OrthoDB" id="9793175at2"/>
<dbReference type="SUPFAM" id="SSF53807">
    <property type="entry name" value="Helical backbone' metal receptor"/>
    <property type="match status" value="1"/>
</dbReference>
<gene>
    <name evidence="8" type="ORF">SAMN05216238_11179</name>
</gene>
<comment type="subcellular location">
    <subcellularLocation>
        <location evidence="1">Cell membrane</location>
        <topology evidence="1">Lipid-anchor</topology>
    </subcellularLocation>
</comment>
<dbReference type="Proteomes" id="UP000199474">
    <property type="component" value="Unassembled WGS sequence"/>
</dbReference>
<keyword evidence="3" id="KW-0813">Transport</keyword>
<dbReference type="PANTHER" id="PTHR30532:SF29">
    <property type="entry name" value="FE(3+) DICITRATE-BINDING PERIPLASMIC PROTEIN"/>
    <property type="match status" value="1"/>
</dbReference>
<evidence type="ECO:0000256" key="1">
    <source>
        <dbReference type="ARBA" id="ARBA00004193"/>
    </source>
</evidence>
<protein>
    <submittedName>
        <fullName evidence="8">Iron complex transport system substrate-binding protein</fullName>
    </submittedName>
</protein>
<evidence type="ECO:0000259" key="7">
    <source>
        <dbReference type="PROSITE" id="PS50983"/>
    </source>
</evidence>
<name>A0A1I1Z2E0_9BACI</name>
<evidence type="ECO:0000256" key="2">
    <source>
        <dbReference type="ARBA" id="ARBA00008814"/>
    </source>
</evidence>
<feature type="chain" id="PRO_5039583456" evidence="6">
    <location>
        <begin position="21"/>
        <end position="331"/>
    </location>
</feature>
<dbReference type="PANTHER" id="PTHR30532">
    <property type="entry name" value="IRON III DICITRATE-BINDING PERIPLASMIC PROTEIN"/>
    <property type="match status" value="1"/>
</dbReference>
<dbReference type="PROSITE" id="PS51257">
    <property type="entry name" value="PROKAR_LIPOPROTEIN"/>
    <property type="match status" value="1"/>
</dbReference>
<dbReference type="EMBL" id="FOMR01000011">
    <property type="protein sequence ID" value="SFE26014.1"/>
    <property type="molecule type" value="Genomic_DNA"/>
</dbReference>
<evidence type="ECO:0000313" key="8">
    <source>
        <dbReference type="EMBL" id="SFE26014.1"/>
    </source>
</evidence>
<feature type="signal peptide" evidence="6">
    <location>
        <begin position="1"/>
        <end position="20"/>
    </location>
</feature>
<dbReference type="GO" id="GO:0005886">
    <property type="term" value="C:plasma membrane"/>
    <property type="evidence" value="ECO:0007669"/>
    <property type="project" value="UniProtKB-SubCell"/>
</dbReference>
<dbReference type="PROSITE" id="PS50983">
    <property type="entry name" value="FE_B12_PBP"/>
    <property type="match status" value="1"/>
</dbReference>